<evidence type="ECO:0000259" key="13">
    <source>
        <dbReference type="PROSITE" id="PS51192"/>
    </source>
</evidence>
<evidence type="ECO:0000256" key="12">
    <source>
        <dbReference type="SAM" id="MobiDB-lite"/>
    </source>
</evidence>
<keyword evidence="3 11" id="KW-0547">Nucleotide-binding</keyword>
<feature type="short sequence motif" description="Q motif" evidence="10">
    <location>
        <begin position="240"/>
        <end position="268"/>
    </location>
</feature>
<dbReference type="EC" id="3.6.4.13" evidence="2"/>
<keyword evidence="8" id="KW-0539">Nucleus</keyword>
<dbReference type="Gene3D" id="3.40.50.300">
    <property type="entry name" value="P-loop containing nucleotide triphosphate hydrolases"/>
    <property type="match status" value="3"/>
</dbReference>
<evidence type="ECO:0000256" key="11">
    <source>
        <dbReference type="RuleBase" id="RU000492"/>
    </source>
</evidence>
<dbReference type="AlphaFoldDB" id="A0A915NFZ6"/>
<sequence>MEELQEETVENSNNKEDIETFKELGINEELCSACERIGWKKPMPIQQKVIPIALKGRDVIGLAETGSGKTAAFALPILQSLMSNPQRLFAVVLAPTRELAFQISDQFVALGATIGLQVSTIVGGIDMSTQTLSLSKRPHVIVATPGRLVDHLENTKGFDLRSVKYLVLDEADRILNMDFELELDKILKVIPNTRHTFLFSATMTHKVSKLERAHLKKPVRVELSTKYQTVSTLIQNMLFIPFKYKGINEELCSACERIGWKKPMPIQQKVIPIALKGRDVIGLAETGSGKTAAFALPILQSLMSNPQRLFAVVLAPTRELAFQISDQFVALGATIGLQVSTIVGGIDMSTQTLSLSKRPHVIVATPGRLVDHLENTKGFDLRSVKYLVLDEADRILNMDFELELDKILKEAYLVHVLNEKAGNTAIVFCSTCASSVKIALMLRQLSFGAIALHGQMSQPKRLGALNKFKKKDRPILVCTDVASRGLDIPHVDMVLNYDVPTHSKDYVHRVGRTARAGKSGISITIVTQYDVEIYQKVENSIGKRLDPLEVNHEEVMKLVERVSEAGRMAANRYKEMLEGSKGGGSKKHKLLLGINNEDEDLEPARKRQKAVLMKKKKNR</sequence>
<evidence type="ECO:0000256" key="10">
    <source>
        <dbReference type="PROSITE-ProRule" id="PRU00552"/>
    </source>
</evidence>
<proteinExistence type="inferred from homology"/>
<dbReference type="PROSITE" id="PS00039">
    <property type="entry name" value="DEAD_ATP_HELICASE"/>
    <property type="match status" value="2"/>
</dbReference>
<dbReference type="InterPro" id="IPR014014">
    <property type="entry name" value="RNA_helicase_DEAD_Q_motif"/>
</dbReference>
<evidence type="ECO:0000256" key="2">
    <source>
        <dbReference type="ARBA" id="ARBA00012552"/>
    </source>
</evidence>
<keyword evidence="7" id="KW-0694">RNA-binding</keyword>
<dbReference type="PROSITE" id="PS51192">
    <property type="entry name" value="HELICASE_ATP_BIND_1"/>
    <property type="match status" value="2"/>
</dbReference>
<keyword evidence="4 11" id="KW-0378">Hydrolase</keyword>
<evidence type="ECO:0000256" key="1">
    <source>
        <dbReference type="ARBA" id="ARBA00004123"/>
    </source>
</evidence>
<dbReference type="SMART" id="SM00487">
    <property type="entry name" value="DEXDc"/>
    <property type="match status" value="2"/>
</dbReference>
<dbReference type="PANTHER" id="PTHR47959">
    <property type="entry name" value="ATP-DEPENDENT RNA HELICASE RHLE-RELATED"/>
    <property type="match status" value="1"/>
</dbReference>
<keyword evidence="6 11" id="KW-0067">ATP-binding</keyword>
<name>A0A915NFZ6_9BILA</name>
<evidence type="ECO:0000256" key="4">
    <source>
        <dbReference type="ARBA" id="ARBA00022801"/>
    </source>
</evidence>
<feature type="domain" description="Helicase ATP-binding" evidence="13">
    <location>
        <begin position="271"/>
        <end position="450"/>
    </location>
</feature>
<dbReference type="SMART" id="SM00490">
    <property type="entry name" value="HELICc"/>
    <property type="match status" value="1"/>
</dbReference>
<evidence type="ECO:0000256" key="7">
    <source>
        <dbReference type="ARBA" id="ARBA00022884"/>
    </source>
</evidence>
<dbReference type="GO" id="GO:0016787">
    <property type="term" value="F:hydrolase activity"/>
    <property type="evidence" value="ECO:0007669"/>
    <property type="project" value="UniProtKB-KW"/>
</dbReference>
<dbReference type="InterPro" id="IPR011545">
    <property type="entry name" value="DEAD/DEAH_box_helicase_dom"/>
</dbReference>
<organism evidence="16 17">
    <name type="scientific">Meloidogyne floridensis</name>
    <dbReference type="NCBI Taxonomy" id="298350"/>
    <lineage>
        <taxon>Eukaryota</taxon>
        <taxon>Metazoa</taxon>
        <taxon>Ecdysozoa</taxon>
        <taxon>Nematoda</taxon>
        <taxon>Chromadorea</taxon>
        <taxon>Rhabditida</taxon>
        <taxon>Tylenchina</taxon>
        <taxon>Tylenchomorpha</taxon>
        <taxon>Tylenchoidea</taxon>
        <taxon>Meloidogynidae</taxon>
        <taxon>Meloidogyninae</taxon>
        <taxon>Meloidogyne</taxon>
    </lineage>
</organism>
<dbReference type="CDD" id="cd18787">
    <property type="entry name" value="SF2_C_DEAD"/>
    <property type="match status" value="1"/>
</dbReference>
<dbReference type="GO" id="GO:0003723">
    <property type="term" value="F:RNA binding"/>
    <property type="evidence" value="ECO:0007669"/>
    <property type="project" value="UniProtKB-KW"/>
</dbReference>
<dbReference type="Pfam" id="PF00270">
    <property type="entry name" value="DEAD"/>
    <property type="match status" value="2"/>
</dbReference>
<comment type="similarity">
    <text evidence="9">Belongs to the DEAD box helicase family. DDX47/RRP3 subfamily.</text>
</comment>
<dbReference type="GO" id="GO:0043186">
    <property type="term" value="C:P granule"/>
    <property type="evidence" value="ECO:0007669"/>
    <property type="project" value="UniProtKB-ARBA"/>
</dbReference>
<dbReference type="InterPro" id="IPR001650">
    <property type="entry name" value="Helicase_C-like"/>
</dbReference>
<feature type="compositionally biased region" description="Basic residues" evidence="12">
    <location>
        <begin position="606"/>
        <end position="619"/>
    </location>
</feature>
<evidence type="ECO:0000256" key="5">
    <source>
        <dbReference type="ARBA" id="ARBA00022806"/>
    </source>
</evidence>
<dbReference type="SUPFAM" id="SSF52540">
    <property type="entry name" value="P-loop containing nucleoside triphosphate hydrolases"/>
    <property type="match status" value="2"/>
</dbReference>
<dbReference type="InterPro" id="IPR027417">
    <property type="entry name" value="P-loop_NTPase"/>
</dbReference>
<dbReference type="GO" id="GO:0005524">
    <property type="term" value="F:ATP binding"/>
    <property type="evidence" value="ECO:0007669"/>
    <property type="project" value="UniProtKB-KW"/>
</dbReference>
<feature type="domain" description="Helicase ATP-binding" evidence="13">
    <location>
        <begin position="50"/>
        <end position="221"/>
    </location>
</feature>
<dbReference type="WBParaSite" id="scf7180000416884.g735">
    <property type="protein sequence ID" value="scf7180000416884.g735"/>
    <property type="gene ID" value="scf7180000416884.g735"/>
</dbReference>
<evidence type="ECO:0000259" key="15">
    <source>
        <dbReference type="PROSITE" id="PS51195"/>
    </source>
</evidence>
<keyword evidence="5 11" id="KW-0347">Helicase</keyword>
<evidence type="ECO:0000256" key="8">
    <source>
        <dbReference type="ARBA" id="ARBA00023242"/>
    </source>
</evidence>
<evidence type="ECO:0000256" key="6">
    <source>
        <dbReference type="ARBA" id="ARBA00022840"/>
    </source>
</evidence>
<feature type="domain" description="DEAD-box RNA helicase Q" evidence="15">
    <location>
        <begin position="19"/>
        <end position="47"/>
    </location>
</feature>
<dbReference type="GO" id="GO:0005634">
    <property type="term" value="C:nucleus"/>
    <property type="evidence" value="ECO:0007669"/>
    <property type="project" value="UniProtKB-SubCell"/>
</dbReference>
<evidence type="ECO:0000313" key="16">
    <source>
        <dbReference type="Proteomes" id="UP000887560"/>
    </source>
</evidence>
<comment type="subcellular location">
    <subcellularLocation>
        <location evidence="1">Nucleus</location>
    </subcellularLocation>
</comment>
<reference evidence="17" key="1">
    <citation type="submission" date="2022-11" db="UniProtKB">
        <authorList>
            <consortium name="WormBaseParasite"/>
        </authorList>
    </citation>
    <scope>IDENTIFICATION</scope>
</reference>
<dbReference type="PROSITE" id="PS51194">
    <property type="entry name" value="HELICASE_CTER"/>
    <property type="match status" value="1"/>
</dbReference>
<dbReference type="PANTHER" id="PTHR47959:SF20">
    <property type="entry name" value="RNA HELICASE"/>
    <property type="match status" value="1"/>
</dbReference>
<evidence type="ECO:0000256" key="9">
    <source>
        <dbReference type="ARBA" id="ARBA00024350"/>
    </source>
</evidence>
<evidence type="ECO:0000313" key="17">
    <source>
        <dbReference type="WBParaSite" id="scf7180000416884.g735"/>
    </source>
</evidence>
<dbReference type="PROSITE" id="PS51195">
    <property type="entry name" value="Q_MOTIF"/>
    <property type="match status" value="2"/>
</dbReference>
<dbReference type="InterPro" id="IPR044765">
    <property type="entry name" value="DDX47/Rrp3_DEADc"/>
</dbReference>
<dbReference type="CDD" id="cd17954">
    <property type="entry name" value="DEADc_DDX47"/>
    <property type="match status" value="1"/>
</dbReference>
<dbReference type="GO" id="GO:0005829">
    <property type="term" value="C:cytosol"/>
    <property type="evidence" value="ECO:0007669"/>
    <property type="project" value="TreeGrafter"/>
</dbReference>
<dbReference type="Proteomes" id="UP000887560">
    <property type="component" value="Unplaced"/>
</dbReference>
<keyword evidence="16" id="KW-1185">Reference proteome</keyword>
<dbReference type="InterPro" id="IPR014001">
    <property type="entry name" value="Helicase_ATP-bd"/>
</dbReference>
<evidence type="ECO:0000256" key="3">
    <source>
        <dbReference type="ARBA" id="ARBA00022741"/>
    </source>
</evidence>
<dbReference type="InterPro" id="IPR000629">
    <property type="entry name" value="RNA-helicase_DEAD-box_CS"/>
</dbReference>
<accession>A0A915NFZ6</accession>
<dbReference type="InterPro" id="IPR050079">
    <property type="entry name" value="DEAD_box_RNA_helicase"/>
</dbReference>
<evidence type="ECO:0000259" key="14">
    <source>
        <dbReference type="PROSITE" id="PS51194"/>
    </source>
</evidence>
<feature type="domain" description="Helicase C-terminal" evidence="14">
    <location>
        <begin position="399"/>
        <end position="556"/>
    </location>
</feature>
<protein>
    <recommendedName>
        <fullName evidence="2">RNA helicase</fullName>
        <ecNumber evidence="2">3.6.4.13</ecNumber>
    </recommendedName>
</protein>
<dbReference type="GO" id="GO:0003724">
    <property type="term" value="F:RNA helicase activity"/>
    <property type="evidence" value="ECO:0007669"/>
    <property type="project" value="UniProtKB-EC"/>
</dbReference>
<feature type="short sequence motif" description="Q motif" evidence="10">
    <location>
        <begin position="19"/>
        <end position="47"/>
    </location>
</feature>
<feature type="region of interest" description="Disordered" evidence="12">
    <location>
        <begin position="596"/>
        <end position="619"/>
    </location>
</feature>
<feature type="domain" description="DEAD-box RNA helicase Q" evidence="15">
    <location>
        <begin position="240"/>
        <end position="268"/>
    </location>
</feature>